<evidence type="ECO:0000313" key="4">
    <source>
        <dbReference type="Proteomes" id="UP001362999"/>
    </source>
</evidence>
<feature type="compositionally biased region" description="Polar residues" evidence="1">
    <location>
        <begin position="1014"/>
        <end position="1026"/>
    </location>
</feature>
<feature type="compositionally biased region" description="Polar residues" evidence="1">
    <location>
        <begin position="997"/>
        <end position="1007"/>
    </location>
</feature>
<gene>
    <name evidence="3" type="ORF">R3P38DRAFT_3324130</name>
</gene>
<dbReference type="EMBL" id="JAWWNJ010000065">
    <property type="protein sequence ID" value="KAK7012556.1"/>
    <property type="molecule type" value="Genomic_DNA"/>
</dbReference>
<proteinExistence type="predicted"/>
<dbReference type="Pfam" id="PF20231">
    <property type="entry name" value="DUF6589"/>
    <property type="match status" value="1"/>
</dbReference>
<dbReference type="InterPro" id="IPR046496">
    <property type="entry name" value="DUF6589"/>
</dbReference>
<sequence length="1068" mass="119153">MAHFSPPEPKVRSWKRVPKLSIPVIPGFSATTSTPAAGSSASAPATPITPATPISAASSTSTQSRLRAARRTKWEKVDDVFSKYGFDSLGEFLQVVFYHHKRGDPDPRTPKHTAVVTSFLQGSSKVKMADIRDFAEATVSILELIYGHPQSRPKQKHTDQLAAYYSPTTRECLILFARPCLNAWATRTVGDEIYRRVGILAQKTDDPSDHTHIRASTNGRKVVKEGTRVVTWDDTRFTMEGLAETYRREVVVRTRRPHPSIQVAAISSFILSRNSYASGDLALPLGIWHFAAGSHVDVKRVYCRLGNTVSDTTARSALVSMSQADSATMKGKVQVATTRGESAGSYTLDNVQYYDPVLEHGLGRVNELKVGTAATFIYHFNARPRAFDAQDHIDRIFQGERQNLTTDILYDDIDWPHIEDTSDLHLVRVIAEFTPHLNHLAPQISARFRDHLAKHPIPVHKTILQPLGTNAEREVTSQGMHAALKEFDRQIGIEPEKCENILLWVRGDGGSHATIMGLKKYFAHTPNIYNSLRNVISTPELRHTKATDLNSCASNHYGPATSNDPSSLSCSSQTANMKRPTDLKKCDFYPTSRSMNLIWEAQVLDCWRLVLGIDTDIHQHFEDLAAADALPTLDELLLHAAVLRQRYASQSAYNQSLSKAEYEANTHSQIPTGTAWIGSSTSAPAVTPSTPDETPAPATEQPFPSVDDTAQRMVIDATAEQTGAQFDKELAASVKSKKVAETHAEEENFDGDRVLSNSILFMMEFGWWVELNYAIAEGDIGRVLEILKVYIFTFAGTSNQNYMRYMLDLYTLLKYESSAALRDTLLDNYLLNLRGEPGHSVEGDLTQEWSNKWIIGSVKKRGAEFDDKYFREAIAPNVRHFLQIKEDVESAFDLKRRSKSHTSPHLRDETKLLLRLYKEEQLHLFRTGRSMGHAAINRFDRGYQRLADGKMAEYLERGANYASVVSATERARRSSTSNMGGDSTPPSTNSLTPTESQDSPLSPSPDTQRPHDGQLTSGSDLTVTIDTETEEREFEEVLAKAGIDEDDQTYEEEEDKPEAPNDVDSDEE</sequence>
<evidence type="ECO:0000256" key="1">
    <source>
        <dbReference type="SAM" id="MobiDB-lite"/>
    </source>
</evidence>
<dbReference type="Proteomes" id="UP001362999">
    <property type="component" value="Unassembled WGS sequence"/>
</dbReference>
<protein>
    <recommendedName>
        <fullName evidence="2">DUF6589 domain-containing protein</fullName>
    </recommendedName>
</protein>
<feature type="compositionally biased region" description="Low complexity" evidence="1">
    <location>
        <begin position="983"/>
        <end position="996"/>
    </location>
</feature>
<organism evidence="3 4">
    <name type="scientific">Favolaschia claudopus</name>
    <dbReference type="NCBI Taxonomy" id="2862362"/>
    <lineage>
        <taxon>Eukaryota</taxon>
        <taxon>Fungi</taxon>
        <taxon>Dikarya</taxon>
        <taxon>Basidiomycota</taxon>
        <taxon>Agaricomycotina</taxon>
        <taxon>Agaricomycetes</taxon>
        <taxon>Agaricomycetidae</taxon>
        <taxon>Agaricales</taxon>
        <taxon>Marasmiineae</taxon>
        <taxon>Mycenaceae</taxon>
        <taxon>Favolaschia</taxon>
    </lineage>
</organism>
<evidence type="ECO:0000313" key="3">
    <source>
        <dbReference type="EMBL" id="KAK7012556.1"/>
    </source>
</evidence>
<accession>A0AAW0AJN4</accession>
<feature type="compositionally biased region" description="Acidic residues" evidence="1">
    <location>
        <begin position="1044"/>
        <end position="1068"/>
    </location>
</feature>
<evidence type="ECO:0000259" key="2">
    <source>
        <dbReference type="Pfam" id="PF20231"/>
    </source>
</evidence>
<feature type="region of interest" description="Disordered" evidence="1">
    <location>
        <begin position="671"/>
        <end position="706"/>
    </location>
</feature>
<reference evidence="3 4" key="1">
    <citation type="journal article" date="2024" name="J Genomics">
        <title>Draft genome sequencing and assembly of Favolaschia claudopus CIRM-BRFM 2984 isolated from oak limbs.</title>
        <authorList>
            <person name="Navarro D."/>
            <person name="Drula E."/>
            <person name="Chaduli D."/>
            <person name="Cazenave R."/>
            <person name="Ahrendt S."/>
            <person name="Wang J."/>
            <person name="Lipzen A."/>
            <person name="Daum C."/>
            <person name="Barry K."/>
            <person name="Grigoriev I.V."/>
            <person name="Favel A."/>
            <person name="Rosso M.N."/>
            <person name="Martin F."/>
        </authorList>
    </citation>
    <scope>NUCLEOTIDE SEQUENCE [LARGE SCALE GENOMIC DNA]</scope>
    <source>
        <strain evidence="3 4">CIRM-BRFM 2984</strain>
    </source>
</reference>
<keyword evidence="4" id="KW-1185">Reference proteome</keyword>
<feature type="compositionally biased region" description="Low complexity" evidence="1">
    <location>
        <begin position="679"/>
        <end position="691"/>
    </location>
</feature>
<feature type="domain" description="DUF6589" evidence="2">
    <location>
        <begin position="400"/>
        <end position="901"/>
    </location>
</feature>
<feature type="region of interest" description="Disordered" evidence="1">
    <location>
        <begin position="966"/>
        <end position="1068"/>
    </location>
</feature>
<name>A0AAW0AJN4_9AGAR</name>
<feature type="region of interest" description="Disordered" evidence="1">
    <location>
        <begin position="33"/>
        <end position="63"/>
    </location>
</feature>
<feature type="compositionally biased region" description="Acidic residues" evidence="1">
    <location>
        <begin position="1027"/>
        <end position="1036"/>
    </location>
</feature>
<comment type="caution">
    <text evidence="3">The sequence shown here is derived from an EMBL/GenBank/DDBJ whole genome shotgun (WGS) entry which is preliminary data.</text>
</comment>
<feature type="compositionally biased region" description="Low complexity" evidence="1">
    <location>
        <begin position="33"/>
        <end position="62"/>
    </location>
</feature>
<dbReference type="AlphaFoldDB" id="A0AAW0AJN4"/>